<dbReference type="EMBL" id="JAGSPN010000006">
    <property type="protein sequence ID" value="MBR7782576.1"/>
    <property type="molecule type" value="Genomic_DNA"/>
</dbReference>
<comment type="caution">
    <text evidence="4">The sequence shown here is derived from an EMBL/GenBank/DDBJ whole genome shotgun (WGS) entry which is preliminary data.</text>
</comment>
<evidence type="ECO:0000313" key="4">
    <source>
        <dbReference type="EMBL" id="MBR7782576.1"/>
    </source>
</evidence>
<evidence type="ECO:0000313" key="5">
    <source>
        <dbReference type="Proteomes" id="UP000680067"/>
    </source>
</evidence>
<accession>A0A941I6D7</accession>
<name>A0A941I6D7_9BURK</name>
<dbReference type="PROSITE" id="PS50112">
    <property type="entry name" value="PAS"/>
    <property type="match status" value="1"/>
</dbReference>
<evidence type="ECO:0000259" key="1">
    <source>
        <dbReference type="PROSITE" id="PS50112"/>
    </source>
</evidence>
<dbReference type="SMART" id="SM00091">
    <property type="entry name" value="PAS"/>
    <property type="match status" value="2"/>
</dbReference>
<reference evidence="4" key="1">
    <citation type="submission" date="2021-04" db="EMBL/GenBank/DDBJ databases">
        <title>novel species isolated from subtropical streams in China.</title>
        <authorList>
            <person name="Lu H."/>
        </authorList>
    </citation>
    <scope>NUCLEOTIDE SEQUENCE</scope>
    <source>
        <strain evidence="4">LFS511W</strain>
    </source>
</reference>
<dbReference type="InterPro" id="IPR052155">
    <property type="entry name" value="Biofilm_reg_signaling"/>
</dbReference>
<dbReference type="EC" id="2.7.7.65" evidence="4"/>
<protein>
    <submittedName>
        <fullName evidence="4">Diguanylate cyclase</fullName>
        <ecNumber evidence="4">2.7.7.65</ecNumber>
    </submittedName>
</protein>
<dbReference type="InterPro" id="IPR000014">
    <property type="entry name" value="PAS"/>
</dbReference>
<dbReference type="PROSITE" id="PS50113">
    <property type="entry name" value="PAC"/>
    <property type="match status" value="1"/>
</dbReference>
<dbReference type="Pfam" id="PF13426">
    <property type="entry name" value="PAS_9"/>
    <property type="match status" value="2"/>
</dbReference>
<feature type="domain" description="GGDEF" evidence="3">
    <location>
        <begin position="282"/>
        <end position="414"/>
    </location>
</feature>
<dbReference type="PANTHER" id="PTHR44757">
    <property type="entry name" value="DIGUANYLATE CYCLASE DGCP"/>
    <property type="match status" value="1"/>
</dbReference>
<feature type="domain" description="PAS" evidence="1">
    <location>
        <begin position="127"/>
        <end position="181"/>
    </location>
</feature>
<dbReference type="InterPro" id="IPR029787">
    <property type="entry name" value="Nucleotide_cyclase"/>
</dbReference>
<organism evidence="4 5">
    <name type="scientific">Undibacterium luofuense</name>
    <dbReference type="NCBI Taxonomy" id="2828733"/>
    <lineage>
        <taxon>Bacteria</taxon>
        <taxon>Pseudomonadati</taxon>
        <taxon>Pseudomonadota</taxon>
        <taxon>Betaproteobacteria</taxon>
        <taxon>Burkholderiales</taxon>
        <taxon>Oxalobacteraceae</taxon>
        <taxon>Undibacterium</taxon>
    </lineage>
</organism>
<dbReference type="InterPro" id="IPR035965">
    <property type="entry name" value="PAS-like_dom_sf"/>
</dbReference>
<sequence length="414" mass="47342">MSLIPESQLFNDILPAAVIIAVEGRFEEANQAALNLLEAQDISELKGRELSDFVHPLDQPRSQARVRREGEDFVNPAAKFRIRTVKGAYRMVLLSSRAFSHEGRDALMVTGLDMTDHEALDAQMRESEHNFRRLFTNMQDVYYRTDVRGMLVQVSPSVEAMLGYSAEELKGEDVRRFYTDDTDSEAYLQRILQHGRVTDFPARMRSKFGRVVDISINSQAIRDDEGKFAGIEGIFRDVSQRLEMEQELKRLATTDALTNIENRRAFLEHADHVFRSAQRYGTVVSMLMLDLDLFKTVNDEHGHIVGDQVLVRFAEQVKRELREIDLFGRLGGEEFCVLLQHTNAEQAAIVAERIRKRIAQLRFFDDDGANFSVTVSIGISANQAEDRQLERLMERADRALYLAKHEGRDQTRSA</sequence>
<dbReference type="InterPro" id="IPR043128">
    <property type="entry name" value="Rev_trsase/Diguanyl_cyclase"/>
</dbReference>
<dbReference type="AlphaFoldDB" id="A0A941I6D7"/>
<dbReference type="RefSeq" id="WP_212687877.1">
    <property type="nucleotide sequence ID" value="NZ_JAGSPN010000006.1"/>
</dbReference>
<feature type="domain" description="PAC" evidence="2">
    <location>
        <begin position="198"/>
        <end position="250"/>
    </location>
</feature>
<dbReference type="Gene3D" id="3.30.450.20">
    <property type="entry name" value="PAS domain"/>
    <property type="match status" value="2"/>
</dbReference>
<dbReference type="NCBIfam" id="TIGR00254">
    <property type="entry name" value="GGDEF"/>
    <property type="match status" value="1"/>
</dbReference>
<proteinExistence type="predicted"/>
<keyword evidence="4" id="KW-0548">Nucleotidyltransferase</keyword>
<dbReference type="SUPFAM" id="SSF55073">
    <property type="entry name" value="Nucleotide cyclase"/>
    <property type="match status" value="1"/>
</dbReference>
<dbReference type="Proteomes" id="UP000680067">
    <property type="component" value="Unassembled WGS sequence"/>
</dbReference>
<gene>
    <name evidence="4" type="ORF">KDM89_10500</name>
</gene>
<dbReference type="Gene3D" id="3.30.70.270">
    <property type="match status" value="1"/>
</dbReference>
<keyword evidence="4" id="KW-0808">Transferase</keyword>
<dbReference type="CDD" id="cd01949">
    <property type="entry name" value="GGDEF"/>
    <property type="match status" value="1"/>
</dbReference>
<dbReference type="Pfam" id="PF00990">
    <property type="entry name" value="GGDEF"/>
    <property type="match status" value="1"/>
</dbReference>
<dbReference type="PANTHER" id="PTHR44757:SF2">
    <property type="entry name" value="BIOFILM ARCHITECTURE MAINTENANCE PROTEIN MBAA"/>
    <property type="match status" value="1"/>
</dbReference>
<dbReference type="SUPFAM" id="SSF55785">
    <property type="entry name" value="PYP-like sensor domain (PAS domain)"/>
    <property type="match status" value="2"/>
</dbReference>
<evidence type="ECO:0000259" key="3">
    <source>
        <dbReference type="PROSITE" id="PS50887"/>
    </source>
</evidence>
<dbReference type="PROSITE" id="PS50887">
    <property type="entry name" value="GGDEF"/>
    <property type="match status" value="1"/>
</dbReference>
<dbReference type="InterPro" id="IPR000700">
    <property type="entry name" value="PAS-assoc_C"/>
</dbReference>
<keyword evidence="5" id="KW-1185">Reference proteome</keyword>
<dbReference type="GO" id="GO:0052621">
    <property type="term" value="F:diguanylate cyclase activity"/>
    <property type="evidence" value="ECO:0007669"/>
    <property type="project" value="UniProtKB-EC"/>
</dbReference>
<dbReference type="NCBIfam" id="TIGR00229">
    <property type="entry name" value="sensory_box"/>
    <property type="match status" value="2"/>
</dbReference>
<dbReference type="FunFam" id="3.30.70.270:FF:000001">
    <property type="entry name" value="Diguanylate cyclase domain protein"/>
    <property type="match status" value="1"/>
</dbReference>
<evidence type="ECO:0000259" key="2">
    <source>
        <dbReference type="PROSITE" id="PS50113"/>
    </source>
</evidence>
<dbReference type="CDD" id="cd00130">
    <property type="entry name" value="PAS"/>
    <property type="match status" value="2"/>
</dbReference>
<dbReference type="InterPro" id="IPR000160">
    <property type="entry name" value="GGDEF_dom"/>
</dbReference>
<dbReference type="SMART" id="SM00267">
    <property type="entry name" value="GGDEF"/>
    <property type="match status" value="1"/>
</dbReference>